<accession>A0AAV5SXL8</accession>
<evidence type="ECO:0000256" key="1">
    <source>
        <dbReference type="SAM" id="Phobius"/>
    </source>
</evidence>
<organism evidence="3 4">
    <name type="scientific">Pristionchus entomophagus</name>
    <dbReference type="NCBI Taxonomy" id="358040"/>
    <lineage>
        <taxon>Eukaryota</taxon>
        <taxon>Metazoa</taxon>
        <taxon>Ecdysozoa</taxon>
        <taxon>Nematoda</taxon>
        <taxon>Chromadorea</taxon>
        <taxon>Rhabditida</taxon>
        <taxon>Rhabditina</taxon>
        <taxon>Diplogasteromorpha</taxon>
        <taxon>Diplogasteroidea</taxon>
        <taxon>Neodiplogasteridae</taxon>
        <taxon>Pristionchus</taxon>
    </lineage>
</organism>
<dbReference type="Proteomes" id="UP001432027">
    <property type="component" value="Unassembled WGS sequence"/>
</dbReference>
<evidence type="ECO:0000256" key="2">
    <source>
        <dbReference type="SAM" id="SignalP"/>
    </source>
</evidence>
<keyword evidence="1" id="KW-0472">Membrane</keyword>
<gene>
    <name evidence="3" type="ORF">PENTCL1PPCAC_9824</name>
</gene>
<keyword evidence="1" id="KW-0812">Transmembrane</keyword>
<feature type="transmembrane region" description="Helical" evidence="1">
    <location>
        <begin position="31"/>
        <end position="52"/>
    </location>
</feature>
<keyword evidence="2" id="KW-0732">Signal</keyword>
<dbReference type="EMBL" id="BTSX01000003">
    <property type="protein sequence ID" value="GMS87649.1"/>
    <property type="molecule type" value="Genomic_DNA"/>
</dbReference>
<feature type="transmembrane region" description="Helical" evidence="1">
    <location>
        <begin position="59"/>
        <end position="77"/>
    </location>
</feature>
<name>A0AAV5SXL8_9BILA</name>
<reference evidence="3" key="1">
    <citation type="submission" date="2023-10" db="EMBL/GenBank/DDBJ databases">
        <title>Genome assembly of Pristionchus species.</title>
        <authorList>
            <person name="Yoshida K."/>
            <person name="Sommer R.J."/>
        </authorList>
    </citation>
    <scope>NUCLEOTIDE SEQUENCE</scope>
    <source>
        <strain evidence="3">RS0144</strain>
    </source>
</reference>
<dbReference type="AlphaFoldDB" id="A0AAV5SXL8"/>
<sequence length="121" mass="13248">MPAFTCILLFANLYMLDGLRLNIARNQCAKFAIVMGSLSSAITAVGFKAFFISSNTPKLESVATGFFFSLSLAVYFVRTKLQKDESERRHLAAQAAALLLHQQLQHQAIRQHFCGPAAPAG</sequence>
<evidence type="ECO:0000313" key="3">
    <source>
        <dbReference type="EMBL" id="GMS87649.1"/>
    </source>
</evidence>
<comment type="caution">
    <text evidence="3">The sequence shown here is derived from an EMBL/GenBank/DDBJ whole genome shotgun (WGS) entry which is preliminary data.</text>
</comment>
<proteinExistence type="predicted"/>
<evidence type="ECO:0000313" key="4">
    <source>
        <dbReference type="Proteomes" id="UP001432027"/>
    </source>
</evidence>
<evidence type="ECO:0008006" key="5">
    <source>
        <dbReference type="Google" id="ProtNLM"/>
    </source>
</evidence>
<keyword evidence="4" id="KW-1185">Reference proteome</keyword>
<keyword evidence="1" id="KW-1133">Transmembrane helix</keyword>
<protein>
    <recommendedName>
        <fullName evidence="5">G protein-coupled receptor</fullName>
    </recommendedName>
</protein>
<feature type="signal peptide" evidence="2">
    <location>
        <begin position="1"/>
        <end position="18"/>
    </location>
</feature>
<feature type="chain" id="PRO_5043416925" description="G protein-coupled receptor" evidence="2">
    <location>
        <begin position="19"/>
        <end position="121"/>
    </location>
</feature>